<dbReference type="Pfam" id="PF02195">
    <property type="entry name" value="ParB_N"/>
    <property type="match status" value="1"/>
</dbReference>
<dbReference type="SMART" id="SM00470">
    <property type="entry name" value="ParB"/>
    <property type="match status" value="1"/>
</dbReference>
<accession>A0ABN2RSP6</accession>
<evidence type="ECO:0000259" key="2">
    <source>
        <dbReference type="SMART" id="SM00470"/>
    </source>
</evidence>
<dbReference type="InterPro" id="IPR036086">
    <property type="entry name" value="ParB/Sulfiredoxin_sf"/>
</dbReference>
<dbReference type="CDD" id="cd16387">
    <property type="entry name" value="ParB_N_Srx"/>
    <property type="match status" value="1"/>
</dbReference>
<evidence type="ECO:0000313" key="3">
    <source>
        <dbReference type="EMBL" id="GAA1974245.1"/>
    </source>
</evidence>
<gene>
    <name evidence="3" type="ORF">GCM10009754_56670</name>
</gene>
<keyword evidence="4" id="KW-1185">Reference proteome</keyword>
<sequence length="343" mass="37746">MGFAPNDNRGAERNQDDPADPARSHRISQRLLLNRDEVVVVPIDSLEPSDSPRLGGEDDEHARTLVKAGDTLPPIVVHRETMRVIDGMHRLRACRLRGRDTIEVCFFDGTEHDAFVLAVESNVTNGLPLSVEDRKAAAERIITSHPHYSDRAIGSVAGVSPQTVATIRRCATEEGEQLHSRLGRDGRVRPVHPEEGRRAVGELLARSPHASLRTIAREAGVSPGTVRKVKERLSHGRDPVRRPHSPGPRAGAHDTGDDGVRLRELVRDPSLRQSEDGRLLLRLLGVLSLDTGHWARLAAGVPWHHRETVAAAALRCEAVWREFADMLREQAGHAATEPPNRPG</sequence>
<name>A0ABN2RSP6_9PSEU</name>
<reference evidence="3 4" key="1">
    <citation type="journal article" date="2019" name="Int. J. Syst. Evol. Microbiol.">
        <title>The Global Catalogue of Microorganisms (GCM) 10K type strain sequencing project: providing services to taxonomists for standard genome sequencing and annotation.</title>
        <authorList>
            <consortium name="The Broad Institute Genomics Platform"/>
            <consortium name="The Broad Institute Genome Sequencing Center for Infectious Disease"/>
            <person name="Wu L."/>
            <person name="Ma J."/>
        </authorList>
    </citation>
    <scope>NUCLEOTIDE SEQUENCE [LARGE SCALE GENOMIC DNA]</scope>
    <source>
        <strain evidence="3 4">JCM 14545</strain>
    </source>
</reference>
<feature type="compositionally biased region" description="Basic and acidic residues" evidence="1">
    <location>
        <begin position="9"/>
        <end position="23"/>
    </location>
</feature>
<comment type="caution">
    <text evidence="3">The sequence shown here is derived from an EMBL/GenBank/DDBJ whole genome shotgun (WGS) entry which is preliminary data.</text>
</comment>
<dbReference type="InterPro" id="IPR003115">
    <property type="entry name" value="ParB_N"/>
</dbReference>
<feature type="compositionally biased region" description="Basic and acidic residues" evidence="1">
    <location>
        <begin position="251"/>
        <end position="260"/>
    </location>
</feature>
<dbReference type="EMBL" id="BAAANN010000025">
    <property type="protein sequence ID" value="GAA1974245.1"/>
    <property type="molecule type" value="Genomic_DNA"/>
</dbReference>
<protein>
    <submittedName>
        <fullName evidence="3">ParB N-terminal domain-containing protein</fullName>
    </submittedName>
</protein>
<feature type="region of interest" description="Disordered" evidence="1">
    <location>
        <begin position="218"/>
        <end position="260"/>
    </location>
</feature>
<organism evidence="3 4">
    <name type="scientific">Amycolatopsis minnesotensis</name>
    <dbReference type="NCBI Taxonomy" id="337894"/>
    <lineage>
        <taxon>Bacteria</taxon>
        <taxon>Bacillati</taxon>
        <taxon>Actinomycetota</taxon>
        <taxon>Actinomycetes</taxon>
        <taxon>Pseudonocardiales</taxon>
        <taxon>Pseudonocardiaceae</taxon>
        <taxon>Amycolatopsis</taxon>
    </lineage>
</organism>
<feature type="region of interest" description="Disordered" evidence="1">
    <location>
        <begin position="1"/>
        <end position="27"/>
    </location>
</feature>
<dbReference type="SUPFAM" id="SSF110849">
    <property type="entry name" value="ParB/Sulfiredoxin"/>
    <property type="match status" value="1"/>
</dbReference>
<feature type="compositionally biased region" description="Basic and acidic residues" evidence="1">
    <location>
        <begin position="231"/>
        <end position="241"/>
    </location>
</feature>
<proteinExistence type="predicted"/>
<evidence type="ECO:0000256" key="1">
    <source>
        <dbReference type="SAM" id="MobiDB-lite"/>
    </source>
</evidence>
<dbReference type="Proteomes" id="UP001501116">
    <property type="component" value="Unassembled WGS sequence"/>
</dbReference>
<evidence type="ECO:0000313" key="4">
    <source>
        <dbReference type="Proteomes" id="UP001501116"/>
    </source>
</evidence>
<feature type="domain" description="ParB-like N-terminal" evidence="2">
    <location>
        <begin position="39"/>
        <end position="123"/>
    </location>
</feature>
<dbReference type="Gene3D" id="3.90.1530.10">
    <property type="entry name" value="Conserved hypothetical protein from pyrococcus furiosus pfu- 392566-001, ParB domain"/>
    <property type="match status" value="1"/>
</dbReference>